<organism evidence="2 3">
    <name type="scientific">Caballeronia terrestris</name>
    <dbReference type="NCBI Taxonomy" id="1226301"/>
    <lineage>
        <taxon>Bacteria</taxon>
        <taxon>Pseudomonadati</taxon>
        <taxon>Pseudomonadota</taxon>
        <taxon>Betaproteobacteria</taxon>
        <taxon>Burkholderiales</taxon>
        <taxon>Burkholderiaceae</taxon>
        <taxon>Caballeronia</taxon>
    </lineage>
</organism>
<name>A0A158KP28_9BURK</name>
<accession>A0A158KP28</accession>
<proteinExistence type="predicted"/>
<evidence type="ECO:0000313" key="3">
    <source>
        <dbReference type="Proteomes" id="UP000054925"/>
    </source>
</evidence>
<gene>
    <name evidence="2" type="ORF">AWB67_06258</name>
</gene>
<dbReference type="EMBL" id="FCOL02000085">
    <property type="protein sequence ID" value="SAL82906.1"/>
    <property type="molecule type" value="Genomic_DNA"/>
</dbReference>
<keyword evidence="3" id="KW-1185">Reference proteome</keyword>
<dbReference type="OrthoDB" id="9035893at2"/>
<sequence>MENGEVTYKSFVLRPLAAYDDGMYVAMLILRNGDGIQTASGVLGSFACALDARRFALKHGMDEIDQGTVSKPESQPRRQSAFGGLRA</sequence>
<comment type="caution">
    <text evidence="2">The sequence shown here is derived from an EMBL/GenBank/DDBJ whole genome shotgun (WGS) entry which is preliminary data.</text>
</comment>
<protein>
    <submittedName>
        <fullName evidence="2">Uncharacterized protein</fullName>
    </submittedName>
</protein>
<evidence type="ECO:0000313" key="2">
    <source>
        <dbReference type="EMBL" id="SAL82906.1"/>
    </source>
</evidence>
<dbReference type="RefSeq" id="WP_087659944.1">
    <property type="nucleotide sequence ID" value="NZ_FCOL02000085.1"/>
</dbReference>
<reference evidence="2" key="1">
    <citation type="submission" date="2016-01" db="EMBL/GenBank/DDBJ databases">
        <authorList>
            <person name="Peeters C."/>
        </authorList>
    </citation>
    <scope>NUCLEOTIDE SEQUENCE [LARGE SCALE GENOMIC DNA]</scope>
    <source>
        <strain evidence="2">LMG 22937</strain>
    </source>
</reference>
<dbReference type="AlphaFoldDB" id="A0A158KP28"/>
<dbReference type="Proteomes" id="UP000054925">
    <property type="component" value="Unassembled WGS sequence"/>
</dbReference>
<feature type="region of interest" description="Disordered" evidence="1">
    <location>
        <begin position="66"/>
        <end position="87"/>
    </location>
</feature>
<evidence type="ECO:0000256" key="1">
    <source>
        <dbReference type="SAM" id="MobiDB-lite"/>
    </source>
</evidence>